<keyword evidence="3" id="KW-1133">Transmembrane helix</keyword>
<protein>
    <recommendedName>
        <fullName evidence="6">ATPase</fullName>
    </recommendedName>
</protein>
<feature type="compositionally biased region" description="Basic and acidic residues" evidence="2">
    <location>
        <begin position="1"/>
        <end position="10"/>
    </location>
</feature>
<evidence type="ECO:0000256" key="3">
    <source>
        <dbReference type="SAM" id="Phobius"/>
    </source>
</evidence>
<feature type="region of interest" description="Disordered" evidence="2">
    <location>
        <begin position="1"/>
        <end position="21"/>
    </location>
</feature>
<accession>A0A4R1PMG8</accession>
<keyword evidence="1" id="KW-0175">Coiled coil</keyword>
<feature type="transmembrane region" description="Helical" evidence="3">
    <location>
        <begin position="74"/>
        <end position="92"/>
    </location>
</feature>
<feature type="coiled-coil region" evidence="1">
    <location>
        <begin position="140"/>
        <end position="167"/>
    </location>
</feature>
<keyword evidence="3" id="KW-0472">Membrane</keyword>
<organism evidence="4 5">
    <name type="scientific">Azotobacter chroococcum</name>
    <dbReference type="NCBI Taxonomy" id="353"/>
    <lineage>
        <taxon>Bacteria</taxon>
        <taxon>Pseudomonadati</taxon>
        <taxon>Pseudomonadota</taxon>
        <taxon>Gammaproteobacteria</taxon>
        <taxon>Pseudomonadales</taxon>
        <taxon>Pseudomonadaceae</taxon>
        <taxon>Azotobacter</taxon>
    </lineage>
</organism>
<dbReference type="EMBL" id="SMMU01000007">
    <property type="protein sequence ID" value="TCL32484.1"/>
    <property type="molecule type" value="Genomic_DNA"/>
</dbReference>
<keyword evidence="3" id="KW-0812">Transmembrane</keyword>
<name>A0A4R1PMG8_9GAMM</name>
<evidence type="ECO:0000313" key="5">
    <source>
        <dbReference type="Proteomes" id="UP000295169"/>
    </source>
</evidence>
<evidence type="ECO:0000256" key="1">
    <source>
        <dbReference type="SAM" id="Coils"/>
    </source>
</evidence>
<evidence type="ECO:0000256" key="2">
    <source>
        <dbReference type="SAM" id="MobiDB-lite"/>
    </source>
</evidence>
<comment type="caution">
    <text evidence="4">The sequence shown here is derived from an EMBL/GenBank/DDBJ whole genome shotgun (WGS) entry which is preliminary data.</text>
</comment>
<proteinExistence type="predicted"/>
<evidence type="ECO:0008006" key="6">
    <source>
        <dbReference type="Google" id="ProtNLM"/>
    </source>
</evidence>
<gene>
    <name evidence="4" type="ORF">EV691_10710</name>
</gene>
<sequence>MLEPRCRRADNPAGGPNRYTAGPLGRAFAKIPMRNDSFDEVEHIPSLRTEVRGLDSRHAAPDEAPPARRAGNGFLWALVVALALALGGLGWWSQQRLALMEQQLVATQESFARISEDAALRIQNISGKVVAAESSATTGSESLKLQIRQLEGRLAEQDKRQQALQARQEEQDLRLGQLAGDLQKQQGLAVELVAQLDGRLRQLDERLQALVGEQAALKSQQTDQEQRLAERLGGLAGEVAALKEQQAGQEQRLGARLNGLDGEMAALKKRSDPAPAIGRLEQELLVLRSELDNRPTPRSGVADTAEFDAFRAQTTRSFTALQSQMRSLQQQLHGR</sequence>
<reference evidence="4 5" key="1">
    <citation type="submission" date="2019-03" db="EMBL/GenBank/DDBJ databases">
        <title>Genomic Encyclopedia of Type Strains, Phase IV (KMG-IV): sequencing the most valuable type-strain genomes for metagenomic binning, comparative biology and taxonomic classification.</title>
        <authorList>
            <person name="Goeker M."/>
        </authorList>
    </citation>
    <scope>NUCLEOTIDE SEQUENCE [LARGE SCALE GENOMIC DNA]</scope>
    <source>
        <strain evidence="4 5">DSM 2286</strain>
    </source>
</reference>
<feature type="coiled-coil region" evidence="1">
    <location>
        <begin position="193"/>
        <end position="220"/>
    </location>
</feature>
<dbReference type="AlphaFoldDB" id="A0A4R1PMG8"/>
<dbReference type="Proteomes" id="UP000295169">
    <property type="component" value="Unassembled WGS sequence"/>
</dbReference>
<evidence type="ECO:0000313" key="4">
    <source>
        <dbReference type="EMBL" id="TCL32484.1"/>
    </source>
</evidence>